<dbReference type="OrthoDB" id="10169760at2759"/>
<proteinExistence type="predicted"/>
<dbReference type="AlphaFoldDB" id="A0A813TJ69"/>
<protein>
    <submittedName>
        <fullName evidence="1">Uncharacterized protein</fullName>
    </submittedName>
</protein>
<reference evidence="1" key="1">
    <citation type="submission" date="2021-02" db="EMBL/GenBank/DDBJ databases">
        <authorList>
            <person name="Nowell W R."/>
        </authorList>
    </citation>
    <scope>NUCLEOTIDE SEQUENCE</scope>
    <source>
        <strain evidence="1">Ploen Becks lab</strain>
    </source>
</reference>
<gene>
    <name evidence="1" type="ORF">OXX778_LOCUS6928</name>
</gene>
<evidence type="ECO:0000313" key="1">
    <source>
        <dbReference type="EMBL" id="CAF0810121.1"/>
    </source>
</evidence>
<dbReference type="EMBL" id="CAJNOC010000854">
    <property type="protein sequence ID" value="CAF0810121.1"/>
    <property type="molecule type" value="Genomic_DNA"/>
</dbReference>
<keyword evidence="2" id="KW-1185">Reference proteome</keyword>
<organism evidence="1 2">
    <name type="scientific">Brachionus calyciflorus</name>
    <dbReference type="NCBI Taxonomy" id="104777"/>
    <lineage>
        <taxon>Eukaryota</taxon>
        <taxon>Metazoa</taxon>
        <taxon>Spiralia</taxon>
        <taxon>Gnathifera</taxon>
        <taxon>Rotifera</taxon>
        <taxon>Eurotatoria</taxon>
        <taxon>Monogononta</taxon>
        <taxon>Pseudotrocha</taxon>
        <taxon>Ploima</taxon>
        <taxon>Brachionidae</taxon>
        <taxon>Brachionus</taxon>
    </lineage>
</organism>
<name>A0A813TJ69_9BILA</name>
<sequence length="66" mass="7661">MEISWKFSTCTCGEHLKLYMCKYVKVVALSQKKLTIPEKYYDSIIGSKTKPGKKKKARAWNCVQKD</sequence>
<evidence type="ECO:0000313" key="2">
    <source>
        <dbReference type="Proteomes" id="UP000663879"/>
    </source>
</evidence>
<comment type="caution">
    <text evidence="1">The sequence shown here is derived from an EMBL/GenBank/DDBJ whole genome shotgun (WGS) entry which is preliminary data.</text>
</comment>
<accession>A0A813TJ69</accession>
<dbReference type="Proteomes" id="UP000663879">
    <property type="component" value="Unassembled WGS sequence"/>
</dbReference>